<dbReference type="HOGENOM" id="CLU_3380809_0_0_11"/>
<protein>
    <submittedName>
        <fullName evidence="1">Uncharacterized protein</fullName>
    </submittedName>
</protein>
<reference evidence="1 2" key="1">
    <citation type="journal article" date="2012" name="J. Bacteriol.">
        <title>Genome Sequence of Blastococcus saxobsidens DD2, a Stone-Inhabiting Bacterium.</title>
        <authorList>
            <person name="Chouaia B."/>
            <person name="Crotti E."/>
            <person name="Brusetti L."/>
            <person name="Daffonchio D."/>
            <person name="Essoussi I."/>
            <person name="Nouioui I."/>
            <person name="Sbissi I."/>
            <person name="Ghodhbane-Gtari F."/>
            <person name="Gtari M."/>
            <person name="Vacherie B."/>
            <person name="Barbe V."/>
            <person name="Medigue C."/>
            <person name="Gury J."/>
            <person name="Pujic P."/>
            <person name="Normand P."/>
        </authorList>
    </citation>
    <scope>NUCLEOTIDE SEQUENCE [LARGE SCALE GENOMIC DNA]</scope>
    <source>
        <strain evidence="1 2">DD2</strain>
    </source>
</reference>
<name>H6RJU3_BLASD</name>
<sequence>MCVCSVSPLGHQLMHTGFSLQEASNLDTRQAAK</sequence>
<reference evidence="2" key="2">
    <citation type="submission" date="2012-02" db="EMBL/GenBank/DDBJ databases">
        <title>Complete genome sequence of Blastococcus saxobsidens strain DD2.</title>
        <authorList>
            <person name="Genoscope."/>
        </authorList>
    </citation>
    <scope>NUCLEOTIDE SEQUENCE [LARGE SCALE GENOMIC DNA]</scope>
    <source>
        <strain evidence="2">DD2</strain>
    </source>
</reference>
<dbReference type="KEGG" id="bsd:BLASA_2722"/>
<evidence type="ECO:0000313" key="2">
    <source>
        <dbReference type="Proteomes" id="UP000007517"/>
    </source>
</evidence>
<proteinExistence type="predicted"/>
<dbReference type="AlphaFoldDB" id="H6RJU3"/>
<keyword evidence="2" id="KW-1185">Reference proteome</keyword>
<evidence type="ECO:0000313" key="1">
    <source>
        <dbReference type="EMBL" id="CCG03596.1"/>
    </source>
</evidence>
<dbReference type="Proteomes" id="UP000007517">
    <property type="component" value="Chromosome"/>
</dbReference>
<dbReference type="EMBL" id="FO117623">
    <property type="protein sequence ID" value="CCG03596.1"/>
    <property type="molecule type" value="Genomic_DNA"/>
</dbReference>
<dbReference type="STRING" id="1146883.BLASA_2722"/>
<organism evidence="1 2">
    <name type="scientific">Blastococcus saxobsidens (strain DD2)</name>
    <dbReference type="NCBI Taxonomy" id="1146883"/>
    <lineage>
        <taxon>Bacteria</taxon>
        <taxon>Bacillati</taxon>
        <taxon>Actinomycetota</taxon>
        <taxon>Actinomycetes</taxon>
        <taxon>Geodermatophilales</taxon>
        <taxon>Geodermatophilaceae</taxon>
        <taxon>Blastococcus</taxon>
    </lineage>
</organism>
<gene>
    <name evidence="1" type="ordered locus">BLASA_2722</name>
</gene>
<accession>H6RJU3</accession>